<gene>
    <name evidence="1" type="ORF">EV201_3169</name>
</gene>
<dbReference type="Gene3D" id="3.40.390.70">
    <property type="match status" value="1"/>
</dbReference>
<evidence type="ECO:0000313" key="1">
    <source>
        <dbReference type="EMBL" id="RZT91354.1"/>
    </source>
</evidence>
<dbReference type="NCBIfam" id="TIGR04549">
    <property type="entry name" value="LP_HExxH_w_tonB"/>
    <property type="match status" value="1"/>
</dbReference>
<dbReference type="OrthoDB" id="1113652at2"/>
<dbReference type="Pfam" id="PF15890">
    <property type="entry name" value="Peptidase_Mx1"/>
    <property type="match status" value="1"/>
</dbReference>
<comment type="caution">
    <text evidence="1">The sequence shown here is derived from an EMBL/GenBank/DDBJ whole genome shotgun (WGS) entry which is preliminary data.</text>
</comment>
<proteinExistence type="predicted"/>
<keyword evidence="1" id="KW-0378">Hydrolase</keyword>
<dbReference type="GO" id="GO:0016787">
    <property type="term" value="F:hydrolase activity"/>
    <property type="evidence" value="ECO:0007669"/>
    <property type="project" value="UniProtKB-KW"/>
</dbReference>
<dbReference type="SUPFAM" id="SSF55486">
    <property type="entry name" value="Metalloproteases ('zincins'), catalytic domain"/>
    <property type="match status" value="1"/>
</dbReference>
<organism evidence="1 2">
    <name type="scientific">Ancylomarina subtilis</name>
    <dbReference type="NCBI Taxonomy" id="1639035"/>
    <lineage>
        <taxon>Bacteria</taxon>
        <taxon>Pseudomonadati</taxon>
        <taxon>Bacteroidota</taxon>
        <taxon>Bacteroidia</taxon>
        <taxon>Marinilabiliales</taxon>
        <taxon>Marinifilaceae</taxon>
        <taxon>Ancylomarina</taxon>
    </lineage>
</organism>
<keyword evidence="2" id="KW-1185">Reference proteome</keyword>
<evidence type="ECO:0000313" key="2">
    <source>
        <dbReference type="Proteomes" id="UP000293562"/>
    </source>
</evidence>
<accession>A0A4Q7V683</accession>
<dbReference type="InterPro" id="IPR030890">
    <property type="entry name" value="LP_HExxH_w_TonB"/>
</dbReference>
<dbReference type="PROSITE" id="PS51257">
    <property type="entry name" value="PROKAR_LIPOPROTEIN"/>
    <property type="match status" value="1"/>
</dbReference>
<reference evidence="1 2" key="1">
    <citation type="submission" date="2019-02" db="EMBL/GenBank/DDBJ databases">
        <title>Genomic Encyclopedia of Type Strains, Phase IV (KMG-IV): sequencing the most valuable type-strain genomes for metagenomic binning, comparative biology and taxonomic classification.</title>
        <authorList>
            <person name="Goeker M."/>
        </authorList>
    </citation>
    <scope>NUCLEOTIDE SEQUENCE [LARGE SCALE GENOMIC DNA]</scope>
    <source>
        <strain evidence="1 2">DSM 28825</strain>
    </source>
</reference>
<dbReference type="Proteomes" id="UP000293562">
    <property type="component" value="Unassembled WGS sequence"/>
</dbReference>
<keyword evidence="1" id="KW-0449">Lipoprotein</keyword>
<name>A0A4Q7V683_9BACT</name>
<dbReference type="AlphaFoldDB" id="A0A4Q7V683"/>
<protein>
    <submittedName>
        <fullName evidence="1">Substrate import-associated zinc metallohydrolase lipoprotein</fullName>
    </submittedName>
</protein>
<dbReference type="EMBL" id="SHKN01000005">
    <property type="protein sequence ID" value="RZT91354.1"/>
    <property type="molecule type" value="Genomic_DNA"/>
</dbReference>
<sequence length="306" mass="35813">MKKIIFLFFSMSILFASCDKEEDLGKSLIDTSTPELNDVDEWIRENYTYPYNVEVKYKWDNSELDNTKILTPTEIERVVPFLNKMKEIWIDPYANHGGEDFMKEFIPKQIVLVGSHNYEDNGGIVLGQAEGGRKITVFDLNYIDFDLSGMNEWEKRSAMEPILRVFKTMHHEFGHILHQTIAYPVEYKKLTTGYTSNWMNFNDYEARKMGFITAYSMLNPDEDFVEMLSEFLTRSNGDWNEIIDKIKVYDDSWNTDEAASEKARDQIRQKEKMIADYMLQIWKIDIYDLQAEIADVLAGLAPAEEE</sequence>
<dbReference type="RefSeq" id="WP_130308520.1">
    <property type="nucleotide sequence ID" value="NZ_SHKN01000005.1"/>
</dbReference>